<feature type="transmembrane region" description="Helical" evidence="1">
    <location>
        <begin position="22"/>
        <end position="40"/>
    </location>
</feature>
<dbReference type="EMBL" id="LNGC01000123">
    <property type="protein sequence ID" value="KYC48841.1"/>
    <property type="molecule type" value="Genomic_DNA"/>
</dbReference>
<gene>
    <name evidence="2" type="ORF">AMQ22_01828</name>
</gene>
<evidence type="ECO:0000313" key="3">
    <source>
        <dbReference type="Proteomes" id="UP000075398"/>
    </source>
</evidence>
<feature type="transmembrane region" description="Helical" evidence="1">
    <location>
        <begin position="226"/>
        <end position="246"/>
    </location>
</feature>
<feature type="transmembrane region" description="Helical" evidence="1">
    <location>
        <begin position="89"/>
        <end position="113"/>
    </location>
</feature>
<dbReference type="AlphaFoldDB" id="A0A150IUZ9"/>
<dbReference type="Proteomes" id="UP000075398">
    <property type="component" value="Unassembled WGS sequence"/>
</dbReference>
<accession>A0A150IUZ9</accession>
<feature type="transmembrane region" description="Helical" evidence="1">
    <location>
        <begin position="194"/>
        <end position="214"/>
    </location>
</feature>
<evidence type="ECO:0000256" key="1">
    <source>
        <dbReference type="SAM" id="Phobius"/>
    </source>
</evidence>
<keyword evidence="1" id="KW-0472">Membrane</keyword>
<sequence>MKTGVGQTLAISFGFCNENKKLFIPTLLSMYIVYFFSLFLNNYFYHNIDQILNTQYLTLGEKSTFFKDIPSFLPPQFSEVFLFLFKGDLLAPFTSFLMGMIYIVGVAILFFLVESMYRGKKINYNTFLKSFPKIVISSIVTVVLIVIGIMAYVLPGIFLVYILYYVVPESTSRRDSLFTSIKNGISLVYKNPDYTLGLLAVITATIFSLNYILLHLNDLGVLGERGIILDLFFILIRGIVYTWALISNMVAYLRLES</sequence>
<protein>
    <submittedName>
        <fullName evidence="2">Uncharacterized protein</fullName>
    </submittedName>
</protein>
<keyword evidence="1" id="KW-0812">Transmembrane</keyword>
<organism evidence="2 3">
    <name type="scientific">Candidatus Methanofastidiosum methylothiophilum</name>
    <dbReference type="NCBI Taxonomy" id="1705564"/>
    <lineage>
        <taxon>Archaea</taxon>
        <taxon>Methanobacteriati</taxon>
        <taxon>Methanobacteriota</taxon>
        <taxon>Stenosarchaea group</taxon>
        <taxon>Candidatus Methanofastidiosia</taxon>
        <taxon>Candidatus Methanofastidiosales</taxon>
        <taxon>Candidatus Methanofastidiosaceae</taxon>
        <taxon>Candidatus Methanofastidiosum</taxon>
    </lineage>
</organism>
<proteinExistence type="predicted"/>
<name>A0A150IUZ9_9EURY</name>
<keyword evidence="1" id="KW-1133">Transmembrane helix</keyword>
<reference evidence="2 3" key="1">
    <citation type="journal article" date="2016" name="ISME J.">
        <title>Chasing the elusive Euryarchaeota class WSA2: genomes reveal a uniquely fastidious methyl-reducing methanogen.</title>
        <authorList>
            <person name="Nobu M.K."/>
            <person name="Narihiro T."/>
            <person name="Kuroda K."/>
            <person name="Mei R."/>
            <person name="Liu W.T."/>
        </authorList>
    </citation>
    <scope>NUCLEOTIDE SEQUENCE [LARGE SCALE GENOMIC DNA]</scope>
    <source>
        <strain evidence="2">U1lsi0528_Bin055</strain>
    </source>
</reference>
<feature type="transmembrane region" description="Helical" evidence="1">
    <location>
        <begin position="134"/>
        <end position="167"/>
    </location>
</feature>
<comment type="caution">
    <text evidence="2">The sequence shown here is derived from an EMBL/GenBank/DDBJ whole genome shotgun (WGS) entry which is preliminary data.</text>
</comment>
<evidence type="ECO:0000313" key="2">
    <source>
        <dbReference type="EMBL" id="KYC48841.1"/>
    </source>
</evidence>